<dbReference type="InterPro" id="IPR029058">
    <property type="entry name" value="AB_hydrolase_fold"/>
</dbReference>
<evidence type="ECO:0000259" key="2">
    <source>
        <dbReference type="Pfam" id="PF07859"/>
    </source>
</evidence>
<organism evidence="3 4">
    <name type="scientific">Raineyella antarctica</name>
    <dbReference type="NCBI Taxonomy" id="1577474"/>
    <lineage>
        <taxon>Bacteria</taxon>
        <taxon>Bacillati</taxon>
        <taxon>Actinomycetota</taxon>
        <taxon>Actinomycetes</taxon>
        <taxon>Propionibacteriales</taxon>
        <taxon>Propionibacteriaceae</taxon>
        <taxon>Raineyella</taxon>
    </lineage>
</organism>
<sequence>MTRPGSPGQPPVNRLTSAVLSLFAAPRIDMRADYEKVRRAQRALSRTPRDPYRFLDQAVRGEDGHEIPVRLFFPRTLTKPGVLLFFHGGGWVTGDIDTYTSTCLTMADLTGRIVCSVDYRLAPEHPYPAGLQDCLRVTETLLERPYLAGGADPEDITLVGDSAGANLAAAVSLDLHRRGVTLPGAQVLLYPVVQWDHDPRTSPYDSVRAYGTGLRLTALEVRDYMAMYQPDPALRATELVSPLAAEDLTGQPRTLVVTAELDLLRDEGEAYGRALRAAGTPTRIERVDGALHGFIILPRFSRALARAYDHIISFLEGDMADSRPLEATTDGADR</sequence>
<dbReference type="InterPro" id="IPR013094">
    <property type="entry name" value="AB_hydrolase_3"/>
</dbReference>
<dbReference type="SUPFAM" id="SSF53474">
    <property type="entry name" value="alpha/beta-Hydrolases"/>
    <property type="match status" value="1"/>
</dbReference>
<dbReference type="Gene3D" id="3.40.50.1820">
    <property type="entry name" value="alpha/beta hydrolase"/>
    <property type="match status" value="1"/>
</dbReference>
<protein>
    <submittedName>
        <fullName evidence="3">Acetyl esterase/lipase</fullName>
    </submittedName>
</protein>
<dbReference type="Pfam" id="PF07859">
    <property type="entry name" value="Abhydrolase_3"/>
    <property type="match status" value="1"/>
</dbReference>
<dbReference type="InterPro" id="IPR050300">
    <property type="entry name" value="GDXG_lipolytic_enzyme"/>
</dbReference>
<keyword evidence="1" id="KW-0378">Hydrolase</keyword>
<evidence type="ECO:0000313" key="4">
    <source>
        <dbReference type="Proteomes" id="UP000199086"/>
    </source>
</evidence>
<dbReference type="STRING" id="1577474.GA0111570_10441"/>
<dbReference type="OrthoDB" id="3181909at2"/>
<dbReference type="EMBL" id="FMYF01000004">
    <property type="protein sequence ID" value="SDB82744.1"/>
    <property type="molecule type" value="Genomic_DNA"/>
</dbReference>
<evidence type="ECO:0000256" key="1">
    <source>
        <dbReference type="ARBA" id="ARBA00022801"/>
    </source>
</evidence>
<gene>
    <name evidence="3" type="ORF">GA0111570_10441</name>
</gene>
<dbReference type="Proteomes" id="UP000199086">
    <property type="component" value="Unassembled WGS sequence"/>
</dbReference>
<accession>A0A1G6GLD6</accession>
<proteinExistence type="predicted"/>
<reference evidence="3 4" key="1">
    <citation type="submission" date="2016-06" db="EMBL/GenBank/DDBJ databases">
        <authorList>
            <person name="Olsen C.W."/>
            <person name="Carey S."/>
            <person name="Hinshaw L."/>
            <person name="Karasin A.I."/>
        </authorList>
    </citation>
    <scope>NUCLEOTIDE SEQUENCE [LARGE SCALE GENOMIC DNA]</scope>
    <source>
        <strain evidence="3 4">LZ-22</strain>
    </source>
</reference>
<dbReference type="PANTHER" id="PTHR48081:SF8">
    <property type="entry name" value="ALPHA_BETA HYDROLASE FOLD-3 DOMAIN-CONTAINING PROTEIN-RELATED"/>
    <property type="match status" value="1"/>
</dbReference>
<dbReference type="GO" id="GO:0016787">
    <property type="term" value="F:hydrolase activity"/>
    <property type="evidence" value="ECO:0007669"/>
    <property type="project" value="UniProtKB-KW"/>
</dbReference>
<name>A0A1G6GLD6_9ACTN</name>
<dbReference type="AlphaFoldDB" id="A0A1G6GLD6"/>
<evidence type="ECO:0000313" key="3">
    <source>
        <dbReference type="EMBL" id="SDB82744.1"/>
    </source>
</evidence>
<keyword evidence="4" id="KW-1185">Reference proteome</keyword>
<dbReference type="PANTHER" id="PTHR48081">
    <property type="entry name" value="AB HYDROLASE SUPERFAMILY PROTEIN C4A8.06C"/>
    <property type="match status" value="1"/>
</dbReference>
<dbReference type="RefSeq" id="WP_092608416.1">
    <property type="nucleotide sequence ID" value="NZ_FMYF01000004.1"/>
</dbReference>
<feature type="domain" description="Alpha/beta hydrolase fold-3" evidence="2">
    <location>
        <begin position="83"/>
        <end position="295"/>
    </location>
</feature>